<feature type="region of interest" description="Disordered" evidence="1">
    <location>
        <begin position="56"/>
        <end position="78"/>
    </location>
</feature>
<protein>
    <recommendedName>
        <fullName evidence="3">Dynein heavy chain linker domain-containing protein</fullName>
    </recommendedName>
</protein>
<dbReference type="AlphaFoldDB" id="A0A6A4YCS8"/>
<organism evidence="2">
    <name type="scientific">Aphanomyces stellatus</name>
    <dbReference type="NCBI Taxonomy" id="120398"/>
    <lineage>
        <taxon>Eukaryota</taxon>
        <taxon>Sar</taxon>
        <taxon>Stramenopiles</taxon>
        <taxon>Oomycota</taxon>
        <taxon>Saprolegniomycetes</taxon>
        <taxon>Saprolegniales</taxon>
        <taxon>Verrucalvaceae</taxon>
        <taxon>Aphanomyces</taxon>
    </lineage>
</organism>
<dbReference type="OrthoDB" id="75062at2759"/>
<evidence type="ECO:0008006" key="3">
    <source>
        <dbReference type="Google" id="ProtNLM"/>
    </source>
</evidence>
<gene>
    <name evidence="2" type="ORF">As57867_015276</name>
</gene>
<evidence type="ECO:0000313" key="2">
    <source>
        <dbReference type="EMBL" id="KAF0693731.1"/>
    </source>
</evidence>
<comment type="caution">
    <text evidence="2">The sequence shown here is derived from an EMBL/GenBank/DDBJ whole genome shotgun (WGS) entry which is preliminary data.</text>
</comment>
<name>A0A6A4YCS8_9STRA</name>
<feature type="non-terminal residue" evidence="2">
    <location>
        <position position="835"/>
    </location>
</feature>
<sequence>MRRKKVPHPKIVALAQHATNQSSHDTDASPQASLLQRLVATDPRQSRHRVKKVVTYPATRGAASTNHPHQDDDNDASNVIDTPDKLLAYALHIVMTQTAVAPRRIQLKQIVTLADAVFAPARQPIEITYLQHNPAPPCGFTNLYWLMPVHEMDLRETYFTLTSHGLTHVVGMDTELHDVATWLTEKAIFDQIVQMPCIQLMRKMTTFHGWKHNTIGDRFRRARKHLAQKLLWCVPAVRPYVLPIRSLVLQVESVLATRPIVEITRTVTLAETHAVDRGAMLLEVHALVRRVEELVVAALLPLTMPHDRVGAHAASTDVIPIFIRVVDFMLLQVGFDAVVHGMEQLFFSITGMTVVTDLLSSAAQPSAADDDDRDAPLDIHSQVDRLLASPFEHSGEISYKRFFQLQGAVRPPDPLFFVRIAMSNGHDGGGGGVVVVTPDKEAWLRKLHDLVAEFVRAVDSIGRIAATPRVRDFVHAHCRPYFRQFFAEKLHPLAAVVFNHPLVASTMKSLRWGLDIYFAEIEYLASTCAPLKAEFHRMKALALPTTTTPPTSVAHAMDTVVDVTSVVRTYVAFQRELKVVDSMLQVGCFLVDRSSFVGDMLHECSARLVAFYDALPAFVKRFLKDATDELAATATTLASIPESVDECIDWLECCCNLQRETDRATTTTSSSSSHSPLLHVEPHVASLKQIIHGSGGDVLQHELHMSLVHAFEAGQLQLEFKMKAVRDCLARISANHAFYHDLFGRTLASRRELLLSDFETMAARLDDVLATLRVFDDADGGGGVRGAALQNLLQLVRALVTKNTQLTHFQSLLDQFKAATGGPIKPTLRQHSMLR</sequence>
<proteinExistence type="predicted"/>
<evidence type="ECO:0000256" key="1">
    <source>
        <dbReference type="SAM" id="MobiDB-lite"/>
    </source>
</evidence>
<accession>A0A6A4YCS8</accession>
<reference evidence="2" key="1">
    <citation type="submission" date="2019-06" db="EMBL/GenBank/DDBJ databases">
        <title>Genomics analysis of Aphanomyces spp. identifies a new class of oomycete effector associated with host adaptation.</title>
        <authorList>
            <person name="Gaulin E."/>
        </authorList>
    </citation>
    <scope>NUCLEOTIDE SEQUENCE</scope>
    <source>
        <strain evidence="2">CBS 578.67</strain>
    </source>
</reference>
<dbReference type="EMBL" id="VJMH01005649">
    <property type="protein sequence ID" value="KAF0693731.1"/>
    <property type="molecule type" value="Genomic_DNA"/>
</dbReference>